<protein>
    <submittedName>
        <fullName evidence="4">Cupin domain-containing protein</fullName>
    </submittedName>
</protein>
<evidence type="ECO:0000259" key="3">
    <source>
        <dbReference type="Pfam" id="PF07883"/>
    </source>
</evidence>
<dbReference type="Pfam" id="PF07883">
    <property type="entry name" value="Cupin_2"/>
    <property type="match status" value="1"/>
</dbReference>
<evidence type="ECO:0000313" key="4">
    <source>
        <dbReference type="EMBL" id="NKZ39213.1"/>
    </source>
</evidence>
<accession>A0A846ZP33</accession>
<dbReference type="PANTHER" id="PTHR35848:SF9">
    <property type="entry name" value="SLL1358 PROTEIN"/>
    <property type="match status" value="1"/>
</dbReference>
<dbReference type="SUPFAM" id="SSF51182">
    <property type="entry name" value="RmlC-like cupins"/>
    <property type="match status" value="1"/>
</dbReference>
<dbReference type="CDD" id="cd02224">
    <property type="entry name" value="cupin_SPO2919-like"/>
    <property type="match status" value="1"/>
</dbReference>
<keyword evidence="5" id="KW-1185">Reference proteome</keyword>
<dbReference type="InterPro" id="IPR014710">
    <property type="entry name" value="RmlC-like_jellyroll"/>
</dbReference>
<dbReference type="GO" id="GO:0046872">
    <property type="term" value="F:metal ion binding"/>
    <property type="evidence" value="ECO:0007669"/>
    <property type="project" value="UniProtKB-KW"/>
</dbReference>
<gene>
    <name evidence="4" type="ORF">HF690_09655</name>
</gene>
<feature type="domain" description="Cupin type-2" evidence="3">
    <location>
        <begin position="46"/>
        <end position="117"/>
    </location>
</feature>
<keyword evidence="1" id="KW-0479">Metal-binding</keyword>
<dbReference type="InterPro" id="IPR011051">
    <property type="entry name" value="RmlC_Cupin_sf"/>
</dbReference>
<organism evidence="4 5">
    <name type="scientific">Oleiagrimonas citrea</name>
    <dbReference type="NCBI Taxonomy" id="1665687"/>
    <lineage>
        <taxon>Bacteria</taxon>
        <taxon>Pseudomonadati</taxon>
        <taxon>Pseudomonadota</taxon>
        <taxon>Gammaproteobacteria</taxon>
        <taxon>Lysobacterales</taxon>
        <taxon>Rhodanobacteraceae</taxon>
        <taxon>Oleiagrimonas</taxon>
    </lineage>
</organism>
<feature type="region of interest" description="Disordered" evidence="2">
    <location>
        <begin position="1"/>
        <end position="20"/>
    </location>
</feature>
<feature type="compositionally biased region" description="Basic and acidic residues" evidence="2">
    <location>
        <begin position="1"/>
        <end position="10"/>
    </location>
</feature>
<dbReference type="PANTHER" id="PTHR35848">
    <property type="entry name" value="OXALATE-BINDING PROTEIN"/>
    <property type="match status" value="1"/>
</dbReference>
<dbReference type="AlphaFoldDB" id="A0A846ZP33"/>
<dbReference type="RefSeq" id="WP_168609269.1">
    <property type="nucleotide sequence ID" value="NZ_JAAZQD010000003.1"/>
</dbReference>
<dbReference type="InterPro" id="IPR013096">
    <property type="entry name" value="Cupin_2"/>
</dbReference>
<evidence type="ECO:0000313" key="5">
    <source>
        <dbReference type="Proteomes" id="UP000541636"/>
    </source>
</evidence>
<reference evidence="4 5" key="1">
    <citation type="journal article" date="2017" name="Int. J. Syst. Evol. Microbiol.">
        <title>Oleiagrimonas citrea sp. nov., a marine bacterium isolated from tidal flat sediment and emended description of the genus Oleiagrimonas Fang et al. 2015 and Oleiagrimonas soli.</title>
        <authorList>
            <person name="Yang S.H."/>
            <person name="Seo H.S."/>
            <person name="Seong C.N."/>
            <person name="Kwon K.K."/>
        </authorList>
    </citation>
    <scope>NUCLEOTIDE SEQUENCE [LARGE SCALE GENOMIC DNA]</scope>
    <source>
        <strain evidence="4 5">MEBiC09124</strain>
    </source>
</reference>
<comment type="caution">
    <text evidence="4">The sequence shown here is derived from an EMBL/GenBank/DDBJ whole genome shotgun (WGS) entry which is preliminary data.</text>
</comment>
<dbReference type="EMBL" id="JAAZQD010000003">
    <property type="protein sequence ID" value="NKZ39213.1"/>
    <property type="molecule type" value="Genomic_DNA"/>
</dbReference>
<sequence>MPKLDLDRIPAHTGSSYPPPHDAACADRVRQRLGEAGGLTDFGVNLLELPPGVHSSQRHWHSDEDEFVWIVRGEVVLVTDEGETVLHAGDCAAFPKGERDGHQLINRSQATAICLEVGSRSAQDICRYPDIDMIIDATDDVYRHRDGTPWPR</sequence>
<dbReference type="InterPro" id="IPR051610">
    <property type="entry name" value="GPI/OXD"/>
</dbReference>
<dbReference type="Proteomes" id="UP000541636">
    <property type="component" value="Unassembled WGS sequence"/>
</dbReference>
<proteinExistence type="predicted"/>
<evidence type="ECO:0000256" key="1">
    <source>
        <dbReference type="ARBA" id="ARBA00022723"/>
    </source>
</evidence>
<name>A0A846ZP33_9GAMM</name>
<evidence type="ECO:0000256" key="2">
    <source>
        <dbReference type="SAM" id="MobiDB-lite"/>
    </source>
</evidence>
<dbReference type="Gene3D" id="2.60.120.10">
    <property type="entry name" value="Jelly Rolls"/>
    <property type="match status" value="1"/>
</dbReference>